<gene>
    <name evidence="2" type="ORF">HNQ61_000835</name>
</gene>
<proteinExistence type="predicted"/>
<keyword evidence="1" id="KW-1133">Transmembrane helix</keyword>
<keyword evidence="1" id="KW-0812">Transmembrane</keyword>
<comment type="caution">
    <text evidence="2">The sequence shown here is derived from an EMBL/GenBank/DDBJ whole genome shotgun (WGS) entry which is preliminary data.</text>
</comment>
<feature type="transmembrane region" description="Helical" evidence="1">
    <location>
        <begin position="188"/>
        <end position="209"/>
    </location>
</feature>
<keyword evidence="3" id="KW-1185">Reference proteome</keyword>
<evidence type="ECO:0000313" key="3">
    <source>
        <dbReference type="Proteomes" id="UP000582837"/>
    </source>
</evidence>
<organism evidence="2 3">
    <name type="scientific">Longimicrobium terrae</name>
    <dbReference type="NCBI Taxonomy" id="1639882"/>
    <lineage>
        <taxon>Bacteria</taxon>
        <taxon>Pseudomonadati</taxon>
        <taxon>Gemmatimonadota</taxon>
        <taxon>Longimicrobiia</taxon>
        <taxon>Longimicrobiales</taxon>
        <taxon>Longimicrobiaceae</taxon>
        <taxon>Longimicrobium</taxon>
    </lineage>
</organism>
<sequence length="281" mass="30089">MSVSAPAALAMPSVGACENCGAALAGRFCHECGQAAEPPSSTVAGVLRALAADLTSVDSRVARSVIRLLVRPGELTAEYLAGRRVRYAQPLQLYLGAATAFFFVNAYRPFVTFDPATRRVVSSLNAAGVSGDMGASVLDQLTARGISLPVFQERFEAAVAGYLPVFLVGSVLLFGLVVAGFHRRARRGYLAHAVFALHWSAFYLLLMIADRLLPDQKPGRGPWGAVLAAIALAYLAIALRRVHAESWLRTVPKAIGLFLVYQMLLTVWMISAIAVAFTLLL</sequence>
<evidence type="ECO:0000256" key="1">
    <source>
        <dbReference type="SAM" id="Phobius"/>
    </source>
</evidence>
<reference evidence="2 3" key="1">
    <citation type="submission" date="2020-08" db="EMBL/GenBank/DDBJ databases">
        <title>Genomic Encyclopedia of Type Strains, Phase IV (KMG-IV): sequencing the most valuable type-strain genomes for metagenomic binning, comparative biology and taxonomic classification.</title>
        <authorList>
            <person name="Goeker M."/>
        </authorList>
    </citation>
    <scope>NUCLEOTIDE SEQUENCE [LARGE SCALE GENOMIC DNA]</scope>
    <source>
        <strain evidence="2 3">DSM 29007</strain>
    </source>
</reference>
<dbReference type="InterPro" id="IPR022134">
    <property type="entry name" value="DUF3667"/>
</dbReference>
<name>A0A841GQB3_9BACT</name>
<evidence type="ECO:0008006" key="4">
    <source>
        <dbReference type="Google" id="ProtNLM"/>
    </source>
</evidence>
<feature type="transmembrane region" description="Helical" evidence="1">
    <location>
        <begin position="221"/>
        <end position="242"/>
    </location>
</feature>
<keyword evidence="1" id="KW-0472">Membrane</keyword>
<dbReference type="AlphaFoldDB" id="A0A841GQB3"/>
<dbReference type="RefSeq" id="WP_170038033.1">
    <property type="nucleotide sequence ID" value="NZ_JABDTL010000002.1"/>
</dbReference>
<dbReference type="Pfam" id="PF12412">
    <property type="entry name" value="DUF3667"/>
    <property type="match status" value="1"/>
</dbReference>
<feature type="transmembrane region" description="Helical" evidence="1">
    <location>
        <begin position="254"/>
        <end position="280"/>
    </location>
</feature>
<accession>A0A841GQB3</accession>
<dbReference type="Proteomes" id="UP000582837">
    <property type="component" value="Unassembled WGS sequence"/>
</dbReference>
<evidence type="ECO:0000313" key="2">
    <source>
        <dbReference type="EMBL" id="MBB6069220.1"/>
    </source>
</evidence>
<feature type="transmembrane region" description="Helical" evidence="1">
    <location>
        <begin position="93"/>
        <end position="110"/>
    </location>
</feature>
<dbReference type="EMBL" id="JACHIA010000002">
    <property type="protein sequence ID" value="MBB6069220.1"/>
    <property type="molecule type" value="Genomic_DNA"/>
</dbReference>
<protein>
    <recommendedName>
        <fullName evidence="4">DUF3667 domain-containing protein</fullName>
    </recommendedName>
</protein>
<feature type="transmembrane region" description="Helical" evidence="1">
    <location>
        <begin position="159"/>
        <end position="181"/>
    </location>
</feature>